<proteinExistence type="predicted"/>
<dbReference type="InterPro" id="IPR036179">
    <property type="entry name" value="Ig-like_dom_sf"/>
</dbReference>
<name>K7G0B1_PELSI</name>
<reference evidence="6" key="1">
    <citation type="submission" date="2011-10" db="EMBL/GenBank/DDBJ databases">
        <authorList>
            <consortium name="Soft-shell Turtle Genome Consortium"/>
        </authorList>
    </citation>
    <scope>NUCLEOTIDE SEQUENCE [LARGE SCALE GENOMIC DNA]</scope>
    <source>
        <strain evidence="6">Daiwa-1</strain>
    </source>
</reference>
<reference evidence="5" key="4">
    <citation type="submission" date="2025-09" db="UniProtKB">
        <authorList>
            <consortium name="Ensembl"/>
        </authorList>
    </citation>
    <scope>IDENTIFICATION</scope>
</reference>
<evidence type="ECO:0000256" key="2">
    <source>
        <dbReference type="ARBA" id="ARBA00023130"/>
    </source>
</evidence>
<dbReference type="SUPFAM" id="SSF48726">
    <property type="entry name" value="Immunoglobulin"/>
    <property type="match status" value="1"/>
</dbReference>
<dbReference type="PANTHER" id="PTHR23266">
    <property type="entry name" value="IMMUNOGLOBULIN HEAVY CHAIN"/>
    <property type="match status" value="1"/>
</dbReference>
<dbReference type="InterPro" id="IPR007110">
    <property type="entry name" value="Ig-like_dom"/>
</dbReference>
<dbReference type="GO" id="GO:0002250">
    <property type="term" value="P:adaptive immune response"/>
    <property type="evidence" value="ECO:0007669"/>
    <property type="project" value="UniProtKB-KW"/>
</dbReference>
<accession>K7G0B1</accession>
<dbReference type="PROSITE" id="PS50835">
    <property type="entry name" value="IG_LIKE"/>
    <property type="match status" value="1"/>
</dbReference>
<dbReference type="FunFam" id="2.60.40.10:FF:001878">
    <property type="entry name" value="Immunoglobulin heavy variable 1-4"/>
    <property type="match status" value="1"/>
</dbReference>
<organism evidence="5 6">
    <name type="scientific">Pelodiscus sinensis</name>
    <name type="common">Chinese softshell turtle</name>
    <name type="synonym">Trionyx sinensis</name>
    <dbReference type="NCBI Taxonomy" id="13735"/>
    <lineage>
        <taxon>Eukaryota</taxon>
        <taxon>Metazoa</taxon>
        <taxon>Chordata</taxon>
        <taxon>Craniata</taxon>
        <taxon>Vertebrata</taxon>
        <taxon>Euteleostomi</taxon>
        <taxon>Archelosauria</taxon>
        <taxon>Testudinata</taxon>
        <taxon>Testudines</taxon>
        <taxon>Cryptodira</taxon>
        <taxon>Trionychia</taxon>
        <taxon>Trionychidae</taxon>
        <taxon>Pelodiscus</taxon>
    </lineage>
</organism>
<evidence type="ECO:0000259" key="4">
    <source>
        <dbReference type="PROSITE" id="PS50835"/>
    </source>
</evidence>
<dbReference type="HOGENOM" id="CLU_077975_5_0_1"/>
<keyword evidence="6" id="KW-1185">Reference proteome</keyword>
<sequence length="100" mass="11023">GARSQVQLVESGGDVKKPGDSLRLSCKASGCTFRSGYCWHWIRQAPGQGLEWMGLWSDYTSYNPSLQGRIAITVDSSSTKYYLRLSSLTAADTATYFCAR</sequence>
<evidence type="ECO:0000313" key="5">
    <source>
        <dbReference type="Ensembl" id="ENSPSIP00000013721.1"/>
    </source>
</evidence>
<dbReference type="GO" id="GO:0005576">
    <property type="term" value="C:extracellular region"/>
    <property type="evidence" value="ECO:0007669"/>
    <property type="project" value="UniProtKB-ARBA"/>
</dbReference>
<dbReference type="Proteomes" id="UP000007267">
    <property type="component" value="Unassembled WGS sequence"/>
</dbReference>
<keyword evidence="1" id="KW-0391">Immunity</keyword>
<feature type="domain" description="Ig-like" evidence="4">
    <location>
        <begin position="19"/>
        <end position="100"/>
    </location>
</feature>
<evidence type="ECO:0000256" key="1">
    <source>
        <dbReference type="ARBA" id="ARBA00022859"/>
    </source>
</evidence>
<protein>
    <recommendedName>
        <fullName evidence="4">Ig-like domain-containing protein</fullName>
    </recommendedName>
</protein>
<dbReference type="EMBL" id="AGCU01153707">
    <property type="status" value="NOT_ANNOTATED_CDS"/>
    <property type="molecule type" value="Genomic_DNA"/>
</dbReference>
<dbReference type="GO" id="GO:0019814">
    <property type="term" value="C:immunoglobulin complex"/>
    <property type="evidence" value="ECO:0007669"/>
    <property type="project" value="UniProtKB-KW"/>
</dbReference>
<dbReference type="InterPro" id="IPR013783">
    <property type="entry name" value="Ig-like_fold"/>
</dbReference>
<evidence type="ECO:0000313" key="6">
    <source>
        <dbReference type="Proteomes" id="UP000007267"/>
    </source>
</evidence>
<dbReference type="Gene3D" id="2.60.40.10">
    <property type="entry name" value="Immunoglobulins"/>
    <property type="match status" value="1"/>
</dbReference>
<keyword evidence="2" id="KW-1064">Adaptive immunity</keyword>
<dbReference type="InterPro" id="IPR013106">
    <property type="entry name" value="Ig_V-set"/>
</dbReference>
<reference evidence="5" key="3">
    <citation type="submission" date="2025-08" db="UniProtKB">
        <authorList>
            <consortium name="Ensembl"/>
        </authorList>
    </citation>
    <scope>IDENTIFICATION</scope>
</reference>
<dbReference type="GeneTree" id="ENSGT00950000183013"/>
<reference evidence="6" key="2">
    <citation type="journal article" date="2013" name="Nat. Genet.">
        <title>The draft genomes of soft-shell turtle and green sea turtle yield insights into the development and evolution of the turtle-specific body plan.</title>
        <authorList>
            <person name="Wang Z."/>
            <person name="Pascual-Anaya J."/>
            <person name="Zadissa A."/>
            <person name="Li W."/>
            <person name="Niimura Y."/>
            <person name="Huang Z."/>
            <person name="Li C."/>
            <person name="White S."/>
            <person name="Xiong Z."/>
            <person name="Fang D."/>
            <person name="Wang B."/>
            <person name="Ming Y."/>
            <person name="Chen Y."/>
            <person name="Zheng Y."/>
            <person name="Kuraku S."/>
            <person name="Pignatelli M."/>
            <person name="Herrero J."/>
            <person name="Beal K."/>
            <person name="Nozawa M."/>
            <person name="Li Q."/>
            <person name="Wang J."/>
            <person name="Zhang H."/>
            <person name="Yu L."/>
            <person name="Shigenobu S."/>
            <person name="Wang J."/>
            <person name="Liu J."/>
            <person name="Flicek P."/>
            <person name="Searle S."/>
            <person name="Wang J."/>
            <person name="Kuratani S."/>
            <person name="Yin Y."/>
            <person name="Aken B."/>
            <person name="Zhang G."/>
            <person name="Irie N."/>
        </authorList>
    </citation>
    <scope>NUCLEOTIDE SEQUENCE [LARGE SCALE GENOMIC DNA]</scope>
    <source>
        <strain evidence="6">Daiwa-1</strain>
    </source>
</reference>
<dbReference type="InterPro" id="IPR050199">
    <property type="entry name" value="IgHV"/>
</dbReference>
<dbReference type="AlphaFoldDB" id="K7G0B1"/>
<dbReference type="OMA" id="FTSYCMH"/>
<evidence type="ECO:0000256" key="3">
    <source>
        <dbReference type="ARBA" id="ARBA00043265"/>
    </source>
</evidence>
<dbReference type="SMART" id="SM00406">
    <property type="entry name" value="IGv"/>
    <property type="match status" value="1"/>
</dbReference>
<dbReference type="Ensembl" id="ENSPSIT00000013785.1">
    <property type="protein sequence ID" value="ENSPSIP00000013721.1"/>
    <property type="gene ID" value="ENSPSIG00000012321.1"/>
</dbReference>
<dbReference type="Pfam" id="PF07686">
    <property type="entry name" value="V-set"/>
    <property type="match status" value="1"/>
</dbReference>
<keyword evidence="3" id="KW-1280">Immunoglobulin</keyword>